<accession>A0A9P6CZ58</accession>
<dbReference type="Proteomes" id="UP000807469">
    <property type="component" value="Unassembled WGS sequence"/>
</dbReference>
<gene>
    <name evidence="1" type="ORF">BDN70DRAFT_115865</name>
</gene>
<name>A0A9P6CZ58_9AGAR</name>
<sequence length="131" mass="14024">MTEALHYIKIQSSRGGTSFVGNPLRDKLYFSLSLIQYSSSNYFGDNIGQLLTLKVFSSSPANASLTIGIWTTSKLVKGYVASLRKSFKQIREELQKAGKGEVDSWRVTATSMAMATAVSGGEGDGDGGACL</sequence>
<dbReference type="EMBL" id="MU155265">
    <property type="protein sequence ID" value="KAF9477323.1"/>
    <property type="molecule type" value="Genomic_DNA"/>
</dbReference>
<protein>
    <submittedName>
        <fullName evidence="1">Uncharacterized protein</fullName>
    </submittedName>
</protein>
<comment type="caution">
    <text evidence="1">The sequence shown here is derived from an EMBL/GenBank/DDBJ whole genome shotgun (WGS) entry which is preliminary data.</text>
</comment>
<keyword evidence="2" id="KW-1185">Reference proteome</keyword>
<proteinExistence type="predicted"/>
<organism evidence="1 2">
    <name type="scientific">Pholiota conissans</name>
    <dbReference type="NCBI Taxonomy" id="109636"/>
    <lineage>
        <taxon>Eukaryota</taxon>
        <taxon>Fungi</taxon>
        <taxon>Dikarya</taxon>
        <taxon>Basidiomycota</taxon>
        <taxon>Agaricomycotina</taxon>
        <taxon>Agaricomycetes</taxon>
        <taxon>Agaricomycetidae</taxon>
        <taxon>Agaricales</taxon>
        <taxon>Agaricineae</taxon>
        <taxon>Strophariaceae</taxon>
        <taxon>Pholiota</taxon>
    </lineage>
</organism>
<dbReference type="AlphaFoldDB" id="A0A9P6CZ58"/>
<evidence type="ECO:0000313" key="2">
    <source>
        <dbReference type="Proteomes" id="UP000807469"/>
    </source>
</evidence>
<evidence type="ECO:0000313" key="1">
    <source>
        <dbReference type="EMBL" id="KAF9477323.1"/>
    </source>
</evidence>
<reference evidence="1" key="1">
    <citation type="submission" date="2020-11" db="EMBL/GenBank/DDBJ databases">
        <authorList>
            <consortium name="DOE Joint Genome Institute"/>
            <person name="Ahrendt S."/>
            <person name="Riley R."/>
            <person name="Andreopoulos W."/>
            <person name="Labutti K."/>
            <person name="Pangilinan J."/>
            <person name="Ruiz-Duenas F.J."/>
            <person name="Barrasa J.M."/>
            <person name="Sanchez-Garcia M."/>
            <person name="Camarero S."/>
            <person name="Miyauchi S."/>
            <person name="Serrano A."/>
            <person name="Linde D."/>
            <person name="Babiker R."/>
            <person name="Drula E."/>
            <person name="Ayuso-Fernandez I."/>
            <person name="Pacheco R."/>
            <person name="Padilla G."/>
            <person name="Ferreira P."/>
            <person name="Barriuso J."/>
            <person name="Kellner H."/>
            <person name="Castanera R."/>
            <person name="Alfaro M."/>
            <person name="Ramirez L."/>
            <person name="Pisabarro A.G."/>
            <person name="Kuo A."/>
            <person name="Tritt A."/>
            <person name="Lipzen A."/>
            <person name="He G."/>
            <person name="Yan M."/>
            <person name="Ng V."/>
            <person name="Cullen D."/>
            <person name="Martin F."/>
            <person name="Rosso M.-N."/>
            <person name="Henrissat B."/>
            <person name="Hibbett D."/>
            <person name="Martinez A.T."/>
            <person name="Grigoriev I.V."/>
        </authorList>
    </citation>
    <scope>NUCLEOTIDE SEQUENCE</scope>
    <source>
        <strain evidence="1">CIRM-BRFM 674</strain>
    </source>
</reference>